<dbReference type="SMART" id="SM00220">
    <property type="entry name" value="S_TKc"/>
    <property type="match status" value="1"/>
</dbReference>
<feature type="region of interest" description="Disordered" evidence="7">
    <location>
        <begin position="460"/>
        <end position="556"/>
    </location>
</feature>
<dbReference type="GO" id="GO:0005524">
    <property type="term" value="F:ATP binding"/>
    <property type="evidence" value="ECO:0007669"/>
    <property type="project" value="UniProtKB-KW"/>
</dbReference>
<evidence type="ECO:0000256" key="3">
    <source>
        <dbReference type="ARBA" id="ARBA00022741"/>
    </source>
</evidence>
<feature type="domain" description="Protein kinase" evidence="8">
    <location>
        <begin position="146"/>
        <end position="431"/>
    </location>
</feature>
<dbReference type="eggNOG" id="KOG0615">
    <property type="taxonomic scope" value="Eukaryota"/>
</dbReference>
<keyword evidence="4 9" id="KW-0418">Kinase</keyword>
<evidence type="ECO:0000259" key="8">
    <source>
        <dbReference type="PROSITE" id="PS50011"/>
    </source>
</evidence>
<dbReference type="OMA" id="RTELEWY"/>
<keyword evidence="3" id="KW-0547">Nucleotide-binding</keyword>
<evidence type="ECO:0000256" key="1">
    <source>
        <dbReference type="ARBA" id="ARBA00012513"/>
    </source>
</evidence>
<accession>R7S1X8</accession>
<dbReference type="PANTHER" id="PTHR24348:SF22">
    <property type="entry name" value="NON-SPECIFIC SERINE_THREONINE PROTEIN KINASE"/>
    <property type="match status" value="1"/>
</dbReference>
<dbReference type="PANTHER" id="PTHR24348">
    <property type="entry name" value="SERINE/THREONINE-PROTEIN KINASE UNC-51-RELATED"/>
    <property type="match status" value="1"/>
</dbReference>
<name>R7S1X8_PUNST</name>
<dbReference type="Proteomes" id="UP000054196">
    <property type="component" value="Unassembled WGS sequence"/>
</dbReference>
<protein>
    <recommendedName>
        <fullName evidence="1">non-specific serine/threonine protein kinase</fullName>
        <ecNumber evidence="1">2.7.11.1</ecNumber>
    </recommendedName>
</protein>
<dbReference type="RefSeq" id="XP_007388210.1">
    <property type="nucleotide sequence ID" value="XM_007388148.1"/>
</dbReference>
<keyword evidence="6" id="KW-0175">Coiled coil</keyword>
<reference evidence="10" key="1">
    <citation type="journal article" date="2012" name="Science">
        <title>The Paleozoic origin of enzymatic lignin decomposition reconstructed from 31 fungal genomes.</title>
        <authorList>
            <person name="Floudas D."/>
            <person name="Binder M."/>
            <person name="Riley R."/>
            <person name="Barry K."/>
            <person name="Blanchette R.A."/>
            <person name="Henrissat B."/>
            <person name="Martinez A.T."/>
            <person name="Otillar R."/>
            <person name="Spatafora J.W."/>
            <person name="Yadav J.S."/>
            <person name="Aerts A."/>
            <person name="Benoit I."/>
            <person name="Boyd A."/>
            <person name="Carlson A."/>
            <person name="Copeland A."/>
            <person name="Coutinho P.M."/>
            <person name="de Vries R.P."/>
            <person name="Ferreira P."/>
            <person name="Findley K."/>
            <person name="Foster B."/>
            <person name="Gaskell J."/>
            <person name="Glotzer D."/>
            <person name="Gorecki P."/>
            <person name="Heitman J."/>
            <person name="Hesse C."/>
            <person name="Hori C."/>
            <person name="Igarashi K."/>
            <person name="Jurgens J.A."/>
            <person name="Kallen N."/>
            <person name="Kersten P."/>
            <person name="Kohler A."/>
            <person name="Kuees U."/>
            <person name="Kumar T.K.A."/>
            <person name="Kuo A."/>
            <person name="LaButti K."/>
            <person name="Larrondo L.F."/>
            <person name="Lindquist E."/>
            <person name="Ling A."/>
            <person name="Lombard V."/>
            <person name="Lucas S."/>
            <person name="Lundell T."/>
            <person name="Martin R."/>
            <person name="McLaughlin D.J."/>
            <person name="Morgenstern I."/>
            <person name="Morin E."/>
            <person name="Murat C."/>
            <person name="Nagy L.G."/>
            <person name="Nolan M."/>
            <person name="Ohm R.A."/>
            <person name="Patyshakuliyeva A."/>
            <person name="Rokas A."/>
            <person name="Ruiz-Duenas F.J."/>
            <person name="Sabat G."/>
            <person name="Salamov A."/>
            <person name="Samejima M."/>
            <person name="Schmutz J."/>
            <person name="Slot J.C."/>
            <person name="St John F."/>
            <person name="Stenlid J."/>
            <person name="Sun H."/>
            <person name="Sun S."/>
            <person name="Syed K."/>
            <person name="Tsang A."/>
            <person name="Wiebenga A."/>
            <person name="Young D."/>
            <person name="Pisabarro A."/>
            <person name="Eastwood D.C."/>
            <person name="Martin F."/>
            <person name="Cullen D."/>
            <person name="Grigoriev I.V."/>
            <person name="Hibbett D.S."/>
        </authorList>
    </citation>
    <scope>NUCLEOTIDE SEQUENCE [LARGE SCALE GENOMIC DNA]</scope>
    <source>
        <strain evidence="10">HHB-11173 SS5</strain>
    </source>
</reference>
<dbReference type="EC" id="2.7.11.1" evidence="1"/>
<dbReference type="GO" id="GO:0010506">
    <property type="term" value="P:regulation of autophagy"/>
    <property type="evidence" value="ECO:0007669"/>
    <property type="project" value="InterPro"/>
</dbReference>
<keyword evidence="10" id="KW-1185">Reference proteome</keyword>
<evidence type="ECO:0000256" key="5">
    <source>
        <dbReference type="ARBA" id="ARBA00022840"/>
    </source>
</evidence>
<dbReference type="Gene3D" id="1.10.510.10">
    <property type="entry name" value="Transferase(Phosphotransferase) domain 1"/>
    <property type="match status" value="1"/>
</dbReference>
<dbReference type="GO" id="GO:0005776">
    <property type="term" value="C:autophagosome"/>
    <property type="evidence" value="ECO:0007669"/>
    <property type="project" value="TreeGrafter"/>
</dbReference>
<evidence type="ECO:0000256" key="6">
    <source>
        <dbReference type="SAM" id="Coils"/>
    </source>
</evidence>
<dbReference type="SUPFAM" id="SSF56112">
    <property type="entry name" value="Protein kinase-like (PK-like)"/>
    <property type="match status" value="1"/>
</dbReference>
<evidence type="ECO:0000256" key="4">
    <source>
        <dbReference type="ARBA" id="ARBA00022777"/>
    </source>
</evidence>
<dbReference type="AlphaFoldDB" id="R7S1X8"/>
<dbReference type="KEGG" id="psq:PUNSTDRAFT_146404"/>
<dbReference type="OrthoDB" id="10252171at2759"/>
<dbReference type="GO" id="GO:0000407">
    <property type="term" value="C:phagophore assembly site"/>
    <property type="evidence" value="ECO:0007669"/>
    <property type="project" value="TreeGrafter"/>
</dbReference>
<dbReference type="GeneID" id="18881634"/>
<evidence type="ECO:0000256" key="7">
    <source>
        <dbReference type="SAM" id="MobiDB-lite"/>
    </source>
</evidence>
<gene>
    <name evidence="9" type="ORF">PUNSTDRAFT_146404</name>
</gene>
<proteinExistence type="predicted"/>
<sequence>MSLTDELFTRRASLACELRDRNWAFLQSYTKSQSHILLDKSSDKWYLCSLPLGHSHVKDKPEKQAVAIVRIRKGDENNAIEGGDISTQLEIEPVDDEARIFLNGSLAEVGDCYTLVPNTIVRINDKEYIYRLLSDTEDVPYHAERYEINQSRNLGWPAKPVYSATRIRTGDAVVVKSWNVSLPKLSKAADLLRTIEKLKHRNIASVDDWFMLFEDVGESFRRICGASINFLSTSNSTDDFTKGMVTSLAPGGNLYDYIKFGRKLGEMHARPVVAQLMDGLMYMHDQGIIHRNIEPKNILVCDESWGYVPTIKIGGLCSIQRSSIADVRVHEEQMVGDAKCAPPEILDHKYTELGDVFSTGALMFFILWGKSLYRVQKGKSLQEQMQTRRCNYVKERELMMSEDASDLLNGLIKKDMTDRLALHEARRHSWLYQRRVPPPSPDSYSVDDFRVVEFLEGKTPRPPVRSSILRTVPLKRDPIGDSDTESESDADAESDTDSDMQSDDGSETSSASASDASSDAVSDARSDADSESSSTLEEDEERTELEWYTHHRSDPLLLPDTSVVLDQDLLPSSPATTVCAIPVSDRSVGVLCSGKFGSDSDGGDDDTDTVVGYDDRLHPMRLSTEEEEEDAQVAPRTSRASRSKCGRGGRVGGSRRAEIAASSDGRQRARTSARIQAAKVRATELKRTEQAEARNVQKMMQSTEKKLARAAASAKSLLKNLAKLDAM</sequence>
<dbReference type="EMBL" id="JH687554">
    <property type="protein sequence ID" value="EIN04415.1"/>
    <property type="molecule type" value="Genomic_DNA"/>
</dbReference>
<keyword evidence="5" id="KW-0067">ATP-binding</keyword>
<organism evidence="9 10">
    <name type="scientific">Punctularia strigosozonata (strain HHB-11173)</name>
    <name type="common">White-rot fungus</name>
    <dbReference type="NCBI Taxonomy" id="741275"/>
    <lineage>
        <taxon>Eukaryota</taxon>
        <taxon>Fungi</taxon>
        <taxon>Dikarya</taxon>
        <taxon>Basidiomycota</taxon>
        <taxon>Agaricomycotina</taxon>
        <taxon>Agaricomycetes</taxon>
        <taxon>Corticiales</taxon>
        <taxon>Punctulariaceae</taxon>
        <taxon>Punctularia</taxon>
    </lineage>
</organism>
<evidence type="ECO:0000313" key="9">
    <source>
        <dbReference type="EMBL" id="EIN04415.1"/>
    </source>
</evidence>
<feature type="coiled-coil region" evidence="6">
    <location>
        <begin position="686"/>
        <end position="720"/>
    </location>
</feature>
<dbReference type="GO" id="GO:0000045">
    <property type="term" value="P:autophagosome assembly"/>
    <property type="evidence" value="ECO:0007669"/>
    <property type="project" value="TreeGrafter"/>
</dbReference>
<dbReference type="HOGENOM" id="CLU_027367_0_0_1"/>
<feature type="region of interest" description="Disordered" evidence="7">
    <location>
        <begin position="619"/>
        <end position="672"/>
    </location>
</feature>
<dbReference type="GO" id="GO:0016020">
    <property type="term" value="C:membrane"/>
    <property type="evidence" value="ECO:0007669"/>
    <property type="project" value="TreeGrafter"/>
</dbReference>
<dbReference type="InterPro" id="IPR000719">
    <property type="entry name" value="Prot_kinase_dom"/>
</dbReference>
<feature type="compositionally biased region" description="Acidic residues" evidence="7">
    <location>
        <begin position="480"/>
        <end position="506"/>
    </location>
</feature>
<dbReference type="GO" id="GO:0004674">
    <property type="term" value="F:protein serine/threonine kinase activity"/>
    <property type="evidence" value="ECO:0007669"/>
    <property type="project" value="UniProtKB-EC"/>
</dbReference>
<keyword evidence="2" id="KW-0808">Transferase</keyword>
<evidence type="ECO:0000256" key="2">
    <source>
        <dbReference type="ARBA" id="ARBA00022679"/>
    </source>
</evidence>
<dbReference type="InterPro" id="IPR045269">
    <property type="entry name" value="Atg1-like"/>
</dbReference>
<evidence type="ECO:0000313" key="10">
    <source>
        <dbReference type="Proteomes" id="UP000054196"/>
    </source>
</evidence>
<feature type="compositionally biased region" description="Low complexity" evidence="7">
    <location>
        <begin position="507"/>
        <end position="521"/>
    </location>
</feature>
<dbReference type="PROSITE" id="PS50011">
    <property type="entry name" value="PROTEIN_KINASE_DOM"/>
    <property type="match status" value="1"/>
</dbReference>
<dbReference type="GO" id="GO:0005829">
    <property type="term" value="C:cytosol"/>
    <property type="evidence" value="ECO:0007669"/>
    <property type="project" value="TreeGrafter"/>
</dbReference>
<feature type="compositionally biased region" description="Basic and acidic residues" evidence="7">
    <location>
        <begin position="544"/>
        <end position="554"/>
    </location>
</feature>
<dbReference type="Pfam" id="PF00069">
    <property type="entry name" value="Pkinase"/>
    <property type="match status" value="1"/>
</dbReference>
<dbReference type="InterPro" id="IPR011009">
    <property type="entry name" value="Kinase-like_dom_sf"/>
</dbReference>